<reference evidence="1" key="1">
    <citation type="submission" date="2018-05" db="EMBL/GenBank/DDBJ databases">
        <authorList>
            <person name="Lanie J.A."/>
            <person name="Ng W.-L."/>
            <person name="Kazmierczak K.M."/>
            <person name="Andrzejewski T.M."/>
            <person name="Davidsen T.M."/>
            <person name="Wayne K.J."/>
            <person name="Tettelin H."/>
            <person name="Glass J.I."/>
            <person name="Rusch D."/>
            <person name="Podicherti R."/>
            <person name="Tsui H.-C.T."/>
            <person name="Winkler M.E."/>
        </authorList>
    </citation>
    <scope>NUCLEOTIDE SEQUENCE</scope>
</reference>
<dbReference type="AlphaFoldDB" id="A0A382LJZ7"/>
<dbReference type="EMBL" id="UINC01087629">
    <property type="protein sequence ID" value="SVC37164.1"/>
    <property type="molecule type" value="Genomic_DNA"/>
</dbReference>
<feature type="non-terminal residue" evidence="1">
    <location>
        <position position="154"/>
    </location>
</feature>
<proteinExistence type="predicted"/>
<organism evidence="1">
    <name type="scientific">marine metagenome</name>
    <dbReference type="NCBI Taxonomy" id="408172"/>
    <lineage>
        <taxon>unclassified sequences</taxon>
        <taxon>metagenomes</taxon>
        <taxon>ecological metagenomes</taxon>
    </lineage>
</organism>
<evidence type="ECO:0000313" key="1">
    <source>
        <dbReference type="EMBL" id="SVC37164.1"/>
    </source>
</evidence>
<gene>
    <name evidence="1" type="ORF">METZ01_LOCUS290018</name>
</gene>
<accession>A0A382LJZ7</accession>
<protein>
    <submittedName>
        <fullName evidence="1">Uncharacterized protein</fullName>
    </submittedName>
</protein>
<sequence>MKLAAQWRADEMGQLNNSIRQGKGNVYGFLGELVFAKITGATIDNTYDWDARMPDGPTVDIKSKCVTSVPLPHYECSVASIGTHQRCDYYAFVRVLKDCSVAWYLGAMLKSDFLRQATYMEAGVWEDPANGWSPTIDCYNIPISSLHMDDKNPA</sequence>
<name>A0A382LJZ7_9ZZZZ</name>